<evidence type="ECO:0000313" key="2">
    <source>
        <dbReference type="Proteomes" id="UP000438699"/>
    </source>
</evidence>
<reference evidence="1 2" key="1">
    <citation type="journal article" date="2017" name="Int. J. Syst. Evol. Microbiol.">
        <title>Desulfovibrio senegalensis sp. nov., a mesophilic sulfate reducer isolated from marine sediment.</title>
        <authorList>
            <person name="Thioye A."/>
            <person name="Gam Z.B.A."/>
            <person name="Mbengue M."/>
            <person name="Cayol J.L."/>
            <person name="Joseph-Bartoli M."/>
            <person name="Toure-Kane C."/>
            <person name="Labat M."/>
        </authorList>
    </citation>
    <scope>NUCLEOTIDE SEQUENCE [LARGE SCALE GENOMIC DNA]</scope>
    <source>
        <strain evidence="1 2">DSM 101509</strain>
    </source>
</reference>
<comment type="caution">
    <text evidence="1">The sequence shown here is derived from an EMBL/GenBank/DDBJ whole genome shotgun (WGS) entry which is preliminary data.</text>
</comment>
<accession>A0A6N6N683</accession>
<sequence length="195" mass="22101">MKLEISLLGDYYVVGLMHLDRTTIKNGMRVYGSRDWADALMRMSGSGDSSRVAAEIKERTGRTVRRVYGNSGVVLGGDHFSFEVFMDGVPQNFDKVHENSTRISLGKVTRNMRAKEILGVCRATGIGGITFCWDGVDSFDQSQLVMESHELSHVLNEPNTFKLIFNLFYAGRAADYQRREERDALMPLKHFFHIL</sequence>
<dbReference type="EMBL" id="WAIE01000001">
    <property type="protein sequence ID" value="KAB1442989.1"/>
    <property type="molecule type" value="Genomic_DNA"/>
</dbReference>
<dbReference type="OrthoDB" id="5455668at2"/>
<name>A0A6N6N683_9BACT</name>
<organism evidence="1 2">
    <name type="scientific">Pseudodesulfovibrio senegalensis</name>
    <dbReference type="NCBI Taxonomy" id="1721087"/>
    <lineage>
        <taxon>Bacteria</taxon>
        <taxon>Pseudomonadati</taxon>
        <taxon>Thermodesulfobacteriota</taxon>
        <taxon>Desulfovibrionia</taxon>
        <taxon>Desulfovibrionales</taxon>
        <taxon>Desulfovibrionaceae</taxon>
    </lineage>
</organism>
<proteinExistence type="predicted"/>
<evidence type="ECO:0000313" key="1">
    <source>
        <dbReference type="EMBL" id="KAB1442989.1"/>
    </source>
</evidence>
<dbReference type="AlphaFoldDB" id="A0A6N6N683"/>
<gene>
    <name evidence="1" type="ORF">F8A88_01595</name>
</gene>
<dbReference type="Proteomes" id="UP000438699">
    <property type="component" value="Unassembled WGS sequence"/>
</dbReference>
<dbReference type="RefSeq" id="WP_151149209.1">
    <property type="nucleotide sequence ID" value="NZ_WAIE01000001.1"/>
</dbReference>
<protein>
    <submittedName>
        <fullName evidence="1">Uncharacterized protein</fullName>
    </submittedName>
</protein>
<keyword evidence="2" id="KW-1185">Reference proteome</keyword>